<dbReference type="AlphaFoldDB" id="A0A6B2LAG7"/>
<dbReference type="NCBIfam" id="NF007020">
    <property type="entry name" value="PRK09485.1"/>
    <property type="match status" value="1"/>
</dbReference>
<accession>A0A6B2LAG7</accession>
<evidence type="ECO:0000256" key="5">
    <source>
        <dbReference type="PROSITE-ProRule" id="PRU00333"/>
    </source>
</evidence>
<organism evidence="7">
    <name type="scientific">Arcella intermedia</name>
    <dbReference type="NCBI Taxonomy" id="1963864"/>
    <lineage>
        <taxon>Eukaryota</taxon>
        <taxon>Amoebozoa</taxon>
        <taxon>Tubulinea</taxon>
        <taxon>Elardia</taxon>
        <taxon>Arcellinida</taxon>
        <taxon>Sphaerothecina</taxon>
        <taxon>Arcellidae</taxon>
        <taxon>Arcella</taxon>
    </lineage>
</organism>
<evidence type="ECO:0000256" key="2">
    <source>
        <dbReference type="ARBA" id="ARBA00022679"/>
    </source>
</evidence>
<comment type="cofactor">
    <cofactor evidence="5">
        <name>Zn(2+)</name>
        <dbReference type="ChEBI" id="CHEBI:29105"/>
    </cofactor>
</comment>
<proteinExistence type="predicted"/>
<keyword evidence="1 5" id="KW-0489">Methyltransferase</keyword>
<dbReference type="PROSITE" id="PS50970">
    <property type="entry name" value="HCY"/>
    <property type="match status" value="1"/>
</dbReference>
<keyword evidence="2 5" id="KW-0808">Transferase</keyword>
<evidence type="ECO:0000259" key="6">
    <source>
        <dbReference type="PROSITE" id="PS50970"/>
    </source>
</evidence>
<reference evidence="7" key="1">
    <citation type="journal article" date="2020" name="J. Eukaryot. Microbiol.">
        <title>De novo Sequencing, Assembly and Annotation of the Transcriptome for the Free-Living Testate Amoeba Arcella intermedia.</title>
        <authorList>
            <person name="Ribeiro G.M."/>
            <person name="Porfirio-Sousa A.L."/>
            <person name="Maurer-Alcala X.X."/>
            <person name="Katz L.A."/>
            <person name="Lahr D.J.G."/>
        </authorList>
    </citation>
    <scope>NUCLEOTIDE SEQUENCE</scope>
</reference>
<keyword evidence="3 5" id="KW-0479">Metal-binding</keyword>
<dbReference type="EMBL" id="GIBP01005017">
    <property type="protein sequence ID" value="NDV33986.1"/>
    <property type="molecule type" value="Transcribed_RNA"/>
</dbReference>
<feature type="binding site" evidence="5">
    <location>
        <position position="289"/>
    </location>
    <ligand>
        <name>Zn(2+)</name>
        <dbReference type="ChEBI" id="CHEBI:29105"/>
    </ligand>
</feature>
<dbReference type="PANTHER" id="PTHR46015:SF1">
    <property type="entry name" value="HOMOCYSTEINE S-METHYLTRANSFERASE-LIKE ISOFORM 1"/>
    <property type="match status" value="1"/>
</dbReference>
<dbReference type="SUPFAM" id="SSF82282">
    <property type="entry name" value="Homocysteine S-methyltransferase"/>
    <property type="match status" value="1"/>
</dbReference>
<feature type="binding site" evidence="5">
    <location>
        <position position="219"/>
    </location>
    <ligand>
        <name>Zn(2+)</name>
        <dbReference type="ChEBI" id="CHEBI:29105"/>
    </ligand>
</feature>
<dbReference type="InterPro" id="IPR003726">
    <property type="entry name" value="HCY_dom"/>
</dbReference>
<dbReference type="GO" id="GO:0008898">
    <property type="term" value="F:S-adenosylmethionine-homocysteine S-methyltransferase activity"/>
    <property type="evidence" value="ECO:0007669"/>
    <property type="project" value="TreeGrafter"/>
</dbReference>
<dbReference type="InterPro" id="IPR051486">
    <property type="entry name" value="Hcy_S-methyltransferase"/>
</dbReference>
<dbReference type="InterPro" id="IPR036589">
    <property type="entry name" value="HCY_dom_sf"/>
</dbReference>
<name>A0A6B2LAG7_9EUKA</name>
<protein>
    <recommendedName>
        <fullName evidence="6">Hcy-binding domain-containing protein</fullName>
    </recommendedName>
</protein>
<dbReference type="PANTHER" id="PTHR46015">
    <property type="entry name" value="ZGC:172121"/>
    <property type="match status" value="1"/>
</dbReference>
<dbReference type="GO" id="GO:0032259">
    <property type="term" value="P:methylation"/>
    <property type="evidence" value="ECO:0007669"/>
    <property type="project" value="UniProtKB-KW"/>
</dbReference>
<dbReference type="GO" id="GO:0009086">
    <property type="term" value="P:methionine biosynthetic process"/>
    <property type="evidence" value="ECO:0007669"/>
    <property type="project" value="TreeGrafter"/>
</dbReference>
<dbReference type="GO" id="GO:0033528">
    <property type="term" value="P:S-methylmethionine cycle"/>
    <property type="evidence" value="ECO:0007669"/>
    <property type="project" value="TreeGrafter"/>
</dbReference>
<evidence type="ECO:0000256" key="1">
    <source>
        <dbReference type="ARBA" id="ARBA00022603"/>
    </source>
</evidence>
<dbReference type="Gene3D" id="3.20.20.330">
    <property type="entry name" value="Homocysteine-binding-like domain"/>
    <property type="match status" value="1"/>
</dbReference>
<dbReference type="GO" id="GO:0046872">
    <property type="term" value="F:metal ion binding"/>
    <property type="evidence" value="ECO:0007669"/>
    <property type="project" value="UniProtKB-KW"/>
</dbReference>
<evidence type="ECO:0000313" key="7">
    <source>
        <dbReference type="EMBL" id="NDV33986.1"/>
    </source>
</evidence>
<evidence type="ECO:0000256" key="4">
    <source>
        <dbReference type="ARBA" id="ARBA00022833"/>
    </source>
</evidence>
<sequence length="313" mass="34454">MDGGMATQLEAKGIQLHSELWSAYELISHPEFIEDIHYAYLESGANIITTNSYQVSLLGFKKIGLEEGAVKELLRKSVDLAVSAKERYLKNTASPQRPIFVAGSVGPYGAHLNDGSEYKGEYAAALSEQEIIEYHLPRIEVFLNHPGVDIILCETFPSLREASVLVSAISTLTPKKPIFVSFTVKHVGDSLLISNGEDFFDAFKVFEQFEQVLAIGVNCVSSLVVSDLLDLIKKRGILNKSTKKIIVYPNVYAWNATTKTWIISQAPSTSPEELVSSWFDSGASIIGGCCSTGPQHIHLFSQILKLKLSNQNQ</sequence>
<feature type="binding site" evidence="5">
    <location>
        <position position="290"/>
    </location>
    <ligand>
        <name>Zn(2+)</name>
        <dbReference type="ChEBI" id="CHEBI:29105"/>
    </ligand>
</feature>
<evidence type="ECO:0000256" key="3">
    <source>
        <dbReference type="ARBA" id="ARBA00022723"/>
    </source>
</evidence>
<feature type="domain" description="Hcy-binding" evidence="6">
    <location>
        <begin position="1"/>
        <end position="304"/>
    </location>
</feature>
<dbReference type="Pfam" id="PF02574">
    <property type="entry name" value="S-methyl_trans"/>
    <property type="match status" value="1"/>
</dbReference>
<keyword evidence="4 5" id="KW-0862">Zinc</keyword>